<sequence length="131" mass="14915">MIEWKGRCILTFFRPIEIVLAVCVTVLLVYDYFPDIPLAGAVPLEVLIVIMLGLFVLTVYRNRQQKPDQKVVFRTQLFFLIYIVVIMAVLTALGGESQVGIGFDKGIFWAALAIGVMEVSFQWRRMKQAND</sequence>
<evidence type="ECO:0000313" key="3">
    <source>
        <dbReference type="Proteomes" id="UP001597178"/>
    </source>
</evidence>
<proteinExistence type="predicted"/>
<keyword evidence="1" id="KW-1133">Transmembrane helix</keyword>
<keyword evidence="1" id="KW-0472">Membrane</keyword>
<name>A0ABW3ZSQ3_9BACI</name>
<feature type="transmembrane region" description="Helical" evidence="1">
    <location>
        <begin position="106"/>
        <end position="123"/>
    </location>
</feature>
<dbReference type="RefSeq" id="WP_382398718.1">
    <property type="nucleotide sequence ID" value="NZ_JBHTNH010000008.1"/>
</dbReference>
<keyword evidence="3" id="KW-1185">Reference proteome</keyword>
<feature type="transmembrane region" description="Helical" evidence="1">
    <location>
        <begin position="71"/>
        <end position="94"/>
    </location>
</feature>
<reference evidence="3" key="1">
    <citation type="journal article" date="2019" name="Int. J. Syst. Evol. Microbiol.">
        <title>The Global Catalogue of Microorganisms (GCM) 10K type strain sequencing project: providing services to taxonomists for standard genome sequencing and annotation.</title>
        <authorList>
            <consortium name="The Broad Institute Genomics Platform"/>
            <consortium name="The Broad Institute Genome Sequencing Center for Infectious Disease"/>
            <person name="Wu L."/>
            <person name="Ma J."/>
        </authorList>
    </citation>
    <scope>NUCLEOTIDE SEQUENCE [LARGE SCALE GENOMIC DNA]</scope>
    <source>
        <strain evidence="3">CCUG 54822</strain>
    </source>
</reference>
<accession>A0ABW3ZSQ3</accession>
<comment type="caution">
    <text evidence="2">The sequence shown here is derived from an EMBL/GenBank/DDBJ whole genome shotgun (WGS) entry which is preliminary data.</text>
</comment>
<keyword evidence="1" id="KW-0812">Transmembrane</keyword>
<organism evidence="2 3">
    <name type="scientific">Lentibacillus salinarum</name>
    <dbReference type="NCBI Taxonomy" id="446820"/>
    <lineage>
        <taxon>Bacteria</taxon>
        <taxon>Bacillati</taxon>
        <taxon>Bacillota</taxon>
        <taxon>Bacilli</taxon>
        <taxon>Bacillales</taxon>
        <taxon>Bacillaceae</taxon>
        <taxon>Lentibacillus</taxon>
    </lineage>
</organism>
<gene>
    <name evidence="2" type="ORF">ACFQ4A_06350</name>
</gene>
<feature type="transmembrane region" description="Helical" evidence="1">
    <location>
        <begin position="36"/>
        <end position="59"/>
    </location>
</feature>
<evidence type="ECO:0000313" key="2">
    <source>
        <dbReference type="EMBL" id="MFD1361289.1"/>
    </source>
</evidence>
<feature type="transmembrane region" description="Helical" evidence="1">
    <location>
        <begin position="12"/>
        <end position="30"/>
    </location>
</feature>
<dbReference type="Proteomes" id="UP001597178">
    <property type="component" value="Unassembled WGS sequence"/>
</dbReference>
<protein>
    <submittedName>
        <fullName evidence="2">Uncharacterized protein</fullName>
    </submittedName>
</protein>
<dbReference type="EMBL" id="JBHTNH010000008">
    <property type="protein sequence ID" value="MFD1361289.1"/>
    <property type="molecule type" value="Genomic_DNA"/>
</dbReference>
<evidence type="ECO:0000256" key="1">
    <source>
        <dbReference type="SAM" id="Phobius"/>
    </source>
</evidence>